<feature type="chain" id="PRO_5036952201" evidence="7">
    <location>
        <begin position="32"/>
        <end position="314"/>
    </location>
</feature>
<keyword evidence="4" id="KW-0378">Hydrolase</keyword>
<protein>
    <submittedName>
        <fullName evidence="8">S1/P1 nuclease</fullName>
    </submittedName>
</protein>
<dbReference type="PANTHER" id="PTHR33146">
    <property type="entry name" value="ENDONUCLEASE 4"/>
    <property type="match status" value="1"/>
</dbReference>
<dbReference type="Proteomes" id="UP000706151">
    <property type="component" value="Unassembled WGS sequence"/>
</dbReference>
<keyword evidence="2" id="KW-0479">Metal-binding</keyword>
<proteinExistence type="predicted"/>
<gene>
    <name evidence="8" type="ORF">IPK02_04475</name>
</gene>
<evidence type="ECO:0000256" key="7">
    <source>
        <dbReference type="SAM" id="SignalP"/>
    </source>
</evidence>
<dbReference type="AlphaFoldDB" id="A0A935T8I3"/>
<evidence type="ECO:0000256" key="2">
    <source>
        <dbReference type="ARBA" id="ARBA00022723"/>
    </source>
</evidence>
<organism evidence="8 9">
    <name type="scientific">Candidatus Accumulibacter affinis</name>
    <dbReference type="NCBI Taxonomy" id="2954384"/>
    <lineage>
        <taxon>Bacteria</taxon>
        <taxon>Pseudomonadati</taxon>
        <taxon>Pseudomonadota</taxon>
        <taxon>Betaproteobacteria</taxon>
        <taxon>Candidatus Accumulibacter</taxon>
    </lineage>
</organism>
<evidence type="ECO:0000256" key="1">
    <source>
        <dbReference type="ARBA" id="ARBA00022722"/>
    </source>
</evidence>
<keyword evidence="6" id="KW-0325">Glycoprotein</keyword>
<keyword evidence="1" id="KW-0540">Nuclease</keyword>
<keyword evidence="5" id="KW-1015">Disulfide bond</keyword>
<feature type="signal peptide" evidence="7">
    <location>
        <begin position="1"/>
        <end position="31"/>
    </location>
</feature>
<dbReference type="InterPro" id="IPR008947">
    <property type="entry name" value="PLipase_C/P1_nuclease_dom_sf"/>
</dbReference>
<dbReference type="GO" id="GO:0003676">
    <property type="term" value="F:nucleic acid binding"/>
    <property type="evidence" value="ECO:0007669"/>
    <property type="project" value="InterPro"/>
</dbReference>
<accession>A0A935T8I3</accession>
<dbReference type="Pfam" id="PF02265">
    <property type="entry name" value="S1-P1_nuclease"/>
    <property type="match status" value="1"/>
</dbReference>
<dbReference type="GO" id="GO:0016788">
    <property type="term" value="F:hydrolase activity, acting on ester bonds"/>
    <property type="evidence" value="ECO:0007669"/>
    <property type="project" value="InterPro"/>
</dbReference>
<comment type="caution">
    <text evidence="8">The sequence shown here is derived from an EMBL/GenBank/DDBJ whole genome shotgun (WGS) entry which is preliminary data.</text>
</comment>
<sequence>MTAKPAIIPAALTWLCRVLLLLVLTTSPAMAWNSAGHRIVAMIAWERLDKPGRQAVTAILRQHPDYDLWQLHAKGADPDLTAFVEAATWPDDIRQDKRFYTADIDAPTPTLDGFPDMERRLTWHYVDRPVGPARNRLPSPGVIDRQLPALMRVLGNRRATPSERAYALPWLIHLIGDAHQPLHTASRYAVDGQSDNGGNRVMIINPFHTRYPSMSLHRYWDDLPGPPWLRGSRVEETAALLARRYAAPNPIGTAELWLDESWQIARLAAYPAGDEEPTTISAEFHARSREIASRRLAEAGYRLADTLRQILRED</sequence>
<evidence type="ECO:0000256" key="3">
    <source>
        <dbReference type="ARBA" id="ARBA00022759"/>
    </source>
</evidence>
<evidence type="ECO:0000256" key="6">
    <source>
        <dbReference type="ARBA" id="ARBA00023180"/>
    </source>
</evidence>
<dbReference type="SUPFAM" id="SSF48537">
    <property type="entry name" value="Phospholipase C/P1 nuclease"/>
    <property type="match status" value="1"/>
</dbReference>
<dbReference type="GO" id="GO:0004519">
    <property type="term" value="F:endonuclease activity"/>
    <property type="evidence" value="ECO:0007669"/>
    <property type="project" value="UniProtKB-KW"/>
</dbReference>
<evidence type="ECO:0000256" key="5">
    <source>
        <dbReference type="ARBA" id="ARBA00023157"/>
    </source>
</evidence>
<dbReference type="CDD" id="cd11010">
    <property type="entry name" value="S1-P1_nuclease"/>
    <property type="match status" value="1"/>
</dbReference>
<evidence type="ECO:0000256" key="4">
    <source>
        <dbReference type="ARBA" id="ARBA00022801"/>
    </source>
</evidence>
<dbReference type="Gene3D" id="1.10.575.10">
    <property type="entry name" value="P1 Nuclease"/>
    <property type="match status" value="1"/>
</dbReference>
<keyword evidence="3" id="KW-0255">Endonuclease</keyword>
<dbReference type="EMBL" id="JADJOT010000003">
    <property type="protein sequence ID" value="MBK7953284.1"/>
    <property type="molecule type" value="Genomic_DNA"/>
</dbReference>
<dbReference type="PANTHER" id="PTHR33146:SF10">
    <property type="entry name" value="STRAND-SPECIFIC NUCLEASE, PUTATIVE-RELATED"/>
    <property type="match status" value="1"/>
</dbReference>
<keyword evidence="7" id="KW-0732">Signal</keyword>
<evidence type="ECO:0000313" key="9">
    <source>
        <dbReference type="Proteomes" id="UP000706151"/>
    </source>
</evidence>
<evidence type="ECO:0000313" key="8">
    <source>
        <dbReference type="EMBL" id="MBK7953284.1"/>
    </source>
</evidence>
<dbReference type="GO" id="GO:0046872">
    <property type="term" value="F:metal ion binding"/>
    <property type="evidence" value="ECO:0007669"/>
    <property type="project" value="UniProtKB-KW"/>
</dbReference>
<reference evidence="8 9" key="1">
    <citation type="submission" date="2020-10" db="EMBL/GenBank/DDBJ databases">
        <title>Connecting structure to function with the recovery of over 1000 high-quality activated sludge metagenome-assembled genomes encoding full-length rRNA genes using long-read sequencing.</title>
        <authorList>
            <person name="Singleton C.M."/>
            <person name="Petriglieri F."/>
            <person name="Kristensen J.M."/>
            <person name="Kirkegaard R.H."/>
            <person name="Michaelsen T.Y."/>
            <person name="Andersen M.H."/>
            <person name="Karst S.M."/>
            <person name="Dueholm M.S."/>
            <person name="Nielsen P.H."/>
            <person name="Albertsen M."/>
        </authorList>
    </citation>
    <scope>NUCLEOTIDE SEQUENCE [LARGE SCALE GENOMIC DNA]</scope>
    <source>
        <strain evidence="8">Fred_18-Q3-R57-64_BAT3C.720</strain>
    </source>
</reference>
<dbReference type="InterPro" id="IPR003154">
    <property type="entry name" value="S1/P1nuclease"/>
</dbReference>
<dbReference type="GO" id="GO:0006308">
    <property type="term" value="P:DNA catabolic process"/>
    <property type="evidence" value="ECO:0007669"/>
    <property type="project" value="InterPro"/>
</dbReference>
<name>A0A935T8I3_9PROT</name>